<reference evidence="2 3" key="1">
    <citation type="journal article" date="2012" name="Genome Biol.">
        <title>Genome and low-iron response of an oceanic diatom adapted to chronic iron limitation.</title>
        <authorList>
            <person name="Lommer M."/>
            <person name="Specht M."/>
            <person name="Roy A.S."/>
            <person name="Kraemer L."/>
            <person name="Andreson R."/>
            <person name="Gutowska M.A."/>
            <person name="Wolf J."/>
            <person name="Bergner S.V."/>
            <person name="Schilhabel M.B."/>
            <person name="Klostermeier U.C."/>
            <person name="Beiko R.G."/>
            <person name="Rosenstiel P."/>
            <person name="Hippler M."/>
            <person name="Laroche J."/>
        </authorList>
    </citation>
    <scope>NUCLEOTIDE SEQUENCE [LARGE SCALE GENOMIC DNA]</scope>
    <source>
        <strain evidence="2 3">CCMP1005</strain>
    </source>
</reference>
<dbReference type="eggNOG" id="ENOG502R8K2">
    <property type="taxonomic scope" value="Eukaryota"/>
</dbReference>
<protein>
    <submittedName>
        <fullName evidence="2">Uncharacterized protein</fullName>
    </submittedName>
</protein>
<evidence type="ECO:0000256" key="1">
    <source>
        <dbReference type="SAM" id="Phobius"/>
    </source>
</evidence>
<dbReference type="Proteomes" id="UP000266841">
    <property type="component" value="Unassembled WGS sequence"/>
</dbReference>
<accession>K0SBI1</accession>
<keyword evidence="1" id="KW-0472">Membrane</keyword>
<keyword evidence="1" id="KW-0812">Transmembrane</keyword>
<dbReference type="OrthoDB" id="40896at2759"/>
<feature type="transmembrane region" description="Helical" evidence="1">
    <location>
        <begin position="272"/>
        <end position="293"/>
    </location>
</feature>
<sequence>MYRNGNSFANTGRFMRCFLEETSVEDTFLAIEKLGFLARLDPDGAFPGVCKAPIVSLKEVEALRTVKNRVRLGRVLSIEADRVILERGILEFSASDTLFVDCMAEGFYGYGNFPEEFRVFEPGRINLGPLFIVNNPSFSSAMVAYVESNFFATSVEEELKKKNSVFFLLKGRYGLGTPATLLGGFYAQMKTVNALMSLHPRCIRFLLSSRTNPDSLNNRGGSVLSLLWAMFGPLQLDKKGKLFLKKIDDGGFSDIDHHFGVGRPIPTPKKSFLYLGIGVSVVAAAAVGILCTSRQTASGSIRK</sequence>
<keyword evidence="1" id="KW-1133">Transmembrane helix</keyword>
<evidence type="ECO:0000313" key="3">
    <source>
        <dbReference type="Proteomes" id="UP000266841"/>
    </source>
</evidence>
<evidence type="ECO:0000313" key="2">
    <source>
        <dbReference type="EMBL" id="EJK62650.1"/>
    </source>
</evidence>
<name>K0SBI1_THAOC</name>
<proteinExistence type="predicted"/>
<comment type="caution">
    <text evidence="2">The sequence shown here is derived from an EMBL/GenBank/DDBJ whole genome shotgun (WGS) entry which is preliminary data.</text>
</comment>
<gene>
    <name evidence="2" type="ORF">THAOC_16728</name>
</gene>
<keyword evidence="3" id="KW-1185">Reference proteome</keyword>
<dbReference type="EMBL" id="AGNL01018717">
    <property type="protein sequence ID" value="EJK62650.1"/>
    <property type="molecule type" value="Genomic_DNA"/>
</dbReference>
<organism evidence="2 3">
    <name type="scientific">Thalassiosira oceanica</name>
    <name type="common">Marine diatom</name>
    <dbReference type="NCBI Taxonomy" id="159749"/>
    <lineage>
        <taxon>Eukaryota</taxon>
        <taxon>Sar</taxon>
        <taxon>Stramenopiles</taxon>
        <taxon>Ochrophyta</taxon>
        <taxon>Bacillariophyta</taxon>
        <taxon>Coscinodiscophyceae</taxon>
        <taxon>Thalassiosirophycidae</taxon>
        <taxon>Thalassiosirales</taxon>
        <taxon>Thalassiosiraceae</taxon>
        <taxon>Thalassiosira</taxon>
    </lineage>
</organism>
<dbReference type="AlphaFoldDB" id="K0SBI1"/>